<feature type="region of interest" description="Disordered" evidence="1">
    <location>
        <begin position="1"/>
        <end position="85"/>
    </location>
</feature>
<gene>
    <name evidence="2" type="ORF">AVDCRST_MAG08-3334</name>
</gene>
<organism evidence="2">
    <name type="scientific">uncultured Acetobacteraceae bacterium</name>
    <dbReference type="NCBI Taxonomy" id="169975"/>
    <lineage>
        <taxon>Bacteria</taxon>
        <taxon>Pseudomonadati</taxon>
        <taxon>Pseudomonadota</taxon>
        <taxon>Alphaproteobacteria</taxon>
        <taxon>Acetobacterales</taxon>
        <taxon>Acetobacteraceae</taxon>
        <taxon>environmental samples</taxon>
    </lineage>
</organism>
<sequence length="85" mass="10023">GYHLEHHHRIHRRVGGEIPHAGARSRRLHHHHDPRRHWGRGRHLSRPSGRLVSSGRRRGLHRCRARRGDRAGDLPHGDRPPHHRL</sequence>
<evidence type="ECO:0000313" key="2">
    <source>
        <dbReference type="EMBL" id="CAA9273489.1"/>
    </source>
</evidence>
<reference evidence="2" key="1">
    <citation type="submission" date="2020-02" db="EMBL/GenBank/DDBJ databases">
        <authorList>
            <person name="Meier V. D."/>
        </authorList>
    </citation>
    <scope>NUCLEOTIDE SEQUENCE</scope>
    <source>
        <strain evidence="2">AVDCRST_MAG08</strain>
    </source>
</reference>
<name>A0A6J4JD39_9PROT</name>
<evidence type="ECO:0000256" key="1">
    <source>
        <dbReference type="SAM" id="MobiDB-lite"/>
    </source>
</evidence>
<proteinExistence type="predicted"/>
<feature type="compositionally biased region" description="Basic and acidic residues" evidence="1">
    <location>
        <begin position="66"/>
        <end position="85"/>
    </location>
</feature>
<protein>
    <submittedName>
        <fullName evidence="2">Transglycosylase-associated protein</fullName>
    </submittedName>
</protein>
<accession>A0A6J4JD39</accession>
<dbReference type="AlphaFoldDB" id="A0A6J4JD39"/>
<feature type="compositionally biased region" description="Basic residues" evidence="1">
    <location>
        <begin position="55"/>
        <end position="65"/>
    </location>
</feature>
<dbReference type="EMBL" id="CADCTG010000248">
    <property type="protein sequence ID" value="CAA9273489.1"/>
    <property type="molecule type" value="Genomic_DNA"/>
</dbReference>
<feature type="compositionally biased region" description="Basic residues" evidence="1">
    <location>
        <begin position="23"/>
        <end position="45"/>
    </location>
</feature>
<feature type="non-terminal residue" evidence="2">
    <location>
        <position position="85"/>
    </location>
</feature>
<feature type="non-terminal residue" evidence="2">
    <location>
        <position position="1"/>
    </location>
</feature>
<feature type="compositionally biased region" description="Basic residues" evidence="1">
    <location>
        <begin position="1"/>
        <end position="13"/>
    </location>
</feature>